<protein>
    <submittedName>
        <fullName evidence="1">Uncharacterized protein</fullName>
    </submittedName>
</protein>
<gene>
    <name evidence="1" type="ORF">ACS77_16045</name>
</gene>
<dbReference type="EMBL" id="LFQK01000027">
    <property type="protein sequence ID" value="KNH26174.1"/>
    <property type="molecule type" value="Genomic_DNA"/>
</dbReference>
<dbReference type="OrthoDB" id="7025630at2"/>
<sequence length="242" mass="26308">MAREYSVFVNAAAIVLLPSNPAESATNDLMNSVLLAQLVANKRAEAASALDWYDTYVGVLGDFWLTSARSRQDIQPGKNGTTSPLEWIAAVLASSTEDEARLVTALLKGVARLSDSLPAMGLLRKHVQKESDDEPAEISLQSKPVRLVVIVAQDNASMTSVCLQFKTRQMLDPNPWGQRFHVEDMEGCVSAHFFHAHLSETLYAPAREAVARKVEGVLSDNIVDITEAIDALAFLPTEEAGT</sequence>
<dbReference type="PATRIC" id="fig|317.197.peg.2573"/>
<dbReference type="Proteomes" id="UP000036955">
    <property type="component" value="Unassembled WGS sequence"/>
</dbReference>
<reference evidence="1 2" key="1">
    <citation type="submission" date="2015-06" db="EMBL/GenBank/DDBJ databases">
        <authorList>
            <person name="Hoefler B.C."/>
            <person name="Straight P.D."/>
        </authorList>
    </citation>
    <scope>NUCLEOTIDE SEQUENCE [LARGE SCALE GENOMIC DNA]</scope>
    <source>
        <strain evidence="1 2">Riq4</strain>
    </source>
</reference>
<evidence type="ECO:0000313" key="2">
    <source>
        <dbReference type="Proteomes" id="UP000036955"/>
    </source>
</evidence>
<organism evidence="1 2">
    <name type="scientific">Pseudomonas syringae</name>
    <dbReference type="NCBI Taxonomy" id="317"/>
    <lineage>
        <taxon>Bacteria</taxon>
        <taxon>Pseudomonadati</taxon>
        <taxon>Pseudomonadota</taxon>
        <taxon>Gammaproteobacteria</taxon>
        <taxon>Pseudomonadales</taxon>
        <taxon>Pseudomonadaceae</taxon>
        <taxon>Pseudomonas</taxon>
    </lineage>
</organism>
<accession>A0A0L1MD33</accession>
<evidence type="ECO:0000313" key="1">
    <source>
        <dbReference type="EMBL" id="KNH26174.1"/>
    </source>
</evidence>
<dbReference type="AlphaFoldDB" id="A0A0L1MD33"/>
<comment type="caution">
    <text evidence="1">The sequence shown here is derived from an EMBL/GenBank/DDBJ whole genome shotgun (WGS) entry which is preliminary data.</text>
</comment>
<proteinExistence type="predicted"/>
<name>A0A0L1MD33_PSESX</name>